<dbReference type="InterPro" id="IPR050951">
    <property type="entry name" value="Retrovirus_Pol_polyprotein"/>
</dbReference>
<comment type="caution">
    <text evidence="1">The sequence shown here is derived from an EMBL/GenBank/DDBJ whole genome shotgun (WGS) entry which is preliminary data.</text>
</comment>
<dbReference type="SUPFAM" id="SSF56672">
    <property type="entry name" value="DNA/RNA polymerases"/>
    <property type="match status" value="1"/>
</dbReference>
<accession>A0A8S3S9E2</accession>
<evidence type="ECO:0000313" key="1">
    <source>
        <dbReference type="EMBL" id="CAG2213566.1"/>
    </source>
</evidence>
<protein>
    <submittedName>
        <fullName evidence="1">Uncharacterized protein</fullName>
    </submittedName>
</protein>
<evidence type="ECO:0000313" key="2">
    <source>
        <dbReference type="Proteomes" id="UP000683360"/>
    </source>
</evidence>
<sequence>MPKSIIKMSDSTVILSVLNPTSERKILKKNIQVASVSEIDEVMSCDLPDNSETYVLKENTIPDHLLPLVENVSQKLTKSEREQLADTVNEYADIFVGPNGRLGHTDVIEHEIDTGDARPIKLPVRRLPIAQREVAEKEIEKMLEQGIIQPSKSPWAAPIVLVRKRDATWRFCVDYRKINLFRARTPIHYRA</sequence>
<dbReference type="AlphaFoldDB" id="A0A8S3S9E2"/>
<dbReference type="PANTHER" id="PTHR37984">
    <property type="entry name" value="PROTEIN CBG26694"/>
    <property type="match status" value="1"/>
</dbReference>
<dbReference type="EMBL" id="CAJPWZ010001367">
    <property type="protein sequence ID" value="CAG2213566.1"/>
    <property type="molecule type" value="Genomic_DNA"/>
</dbReference>
<keyword evidence="2" id="KW-1185">Reference proteome</keyword>
<reference evidence="1" key="1">
    <citation type="submission" date="2021-03" db="EMBL/GenBank/DDBJ databases">
        <authorList>
            <person name="Bekaert M."/>
        </authorList>
    </citation>
    <scope>NUCLEOTIDE SEQUENCE</scope>
</reference>
<name>A0A8S3S9E2_MYTED</name>
<dbReference type="Gene3D" id="3.10.10.10">
    <property type="entry name" value="HIV Type 1 Reverse Transcriptase, subunit A, domain 1"/>
    <property type="match status" value="1"/>
</dbReference>
<dbReference type="PANTHER" id="PTHR37984:SF5">
    <property type="entry name" value="PROTEIN NYNRIN-LIKE"/>
    <property type="match status" value="1"/>
</dbReference>
<organism evidence="1 2">
    <name type="scientific">Mytilus edulis</name>
    <name type="common">Blue mussel</name>
    <dbReference type="NCBI Taxonomy" id="6550"/>
    <lineage>
        <taxon>Eukaryota</taxon>
        <taxon>Metazoa</taxon>
        <taxon>Spiralia</taxon>
        <taxon>Lophotrochozoa</taxon>
        <taxon>Mollusca</taxon>
        <taxon>Bivalvia</taxon>
        <taxon>Autobranchia</taxon>
        <taxon>Pteriomorphia</taxon>
        <taxon>Mytilida</taxon>
        <taxon>Mytiloidea</taxon>
        <taxon>Mytilidae</taxon>
        <taxon>Mytilinae</taxon>
        <taxon>Mytilus</taxon>
    </lineage>
</organism>
<dbReference type="OrthoDB" id="6156608at2759"/>
<proteinExistence type="predicted"/>
<dbReference type="InterPro" id="IPR043502">
    <property type="entry name" value="DNA/RNA_pol_sf"/>
</dbReference>
<dbReference type="Proteomes" id="UP000683360">
    <property type="component" value="Unassembled WGS sequence"/>
</dbReference>
<gene>
    <name evidence="1" type="ORF">MEDL_27474</name>
</gene>